<dbReference type="RefSeq" id="WP_289526964.1">
    <property type="nucleotide sequence ID" value="NZ_JAUDCK010000001.1"/>
</dbReference>
<dbReference type="EMBL" id="JAUDCK010000001">
    <property type="protein sequence ID" value="MDM8194728.1"/>
    <property type="molecule type" value="Genomic_DNA"/>
</dbReference>
<accession>A0ABT7UEZ9</accession>
<evidence type="ECO:0000259" key="1">
    <source>
        <dbReference type="SMART" id="SM01321"/>
    </source>
</evidence>
<gene>
    <name evidence="2" type="primary">tnpA</name>
    <name evidence="2" type="ORF">QUV98_00100</name>
</gene>
<name>A0ABT7UEZ9_9FIRM</name>
<reference evidence="2 3" key="2">
    <citation type="submission" date="2023-06" db="EMBL/GenBank/DDBJ databases">
        <authorList>
            <person name="Zeman M."/>
            <person name="Kubasova T."/>
            <person name="Jahodarova E."/>
            <person name="Nykrynova M."/>
            <person name="Rychlik I."/>
        </authorList>
    </citation>
    <scope>NUCLEOTIDE SEQUENCE [LARGE SCALE GENOMIC DNA]</scope>
    <source>
        <strain evidence="2 3">ET341</strain>
    </source>
</reference>
<dbReference type="PANTHER" id="PTHR33360:SF4">
    <property type="entry name" value="TRANSPOSASE IS200-LIKE PROTEIN"/>
    <property type="match status" value="1"/>
</dbReference>
<reference evidence="3" key="1">
    <citation type="submission" date="2023-06" db="EMBL/GenBank/DDBJ databases">
        <title>Identification and characterization of horizontal gene transfer across gut microbiota members of farm animals based on homology search.</title>
        <authorList>
            <person name="Zeman M."/>
            <person name="Kubasova T."/>
            <person name="Jahodarova E."/>
            <person name="Nykrynova M."/>
            <person name="Rychlik I."/>
        </authorList>
    </citation>
    <scope>NUCLEOTIDE SEQUENCE [LARGE SCALE GENOMIC DNA]</scope>
    <source>
        <strain evidence="3">ET341</strain>
    </source>
</reference>
<dbReference type="PANTHER" id="PTHR33360">
    <property type="entry name" value="TRANSPOSASE FOR INSERTION SEQUENCE ELEMENT IS200"/>
    <property type="match status" value="1"/>
</dbReference>
<dbReference type="SUPFAM" id="SSF143422">
    <property type="entry name" value="Transposase IS200-like"/>
    <property type="match status" value="1"/>
</dbReference>
<evidence type="ECO:0000313" key="2">
    <source>
        <dbReference type="EMBL" id="MDM8194728.1"/>
    </source>
</evidence>
<feature type="domain" description="Transposase IS200-like" evidence="1">
    <location>
        <begin position="13"/>
        <end position="134"/>
    </location>
</feature>
<protein>
    <submittedName>
        <fullName evidence="2">IS200/IS605 family transposase</fullName>
    </submittedName>
</protein>
<dbReference type="Gene3D" id="3.30.70.1290">
    <property type="entry name" value="Transposase IS200-like"/>
    <property type="match status" value="1"/>
</dbReference>
<comment type="caution">
    <text evidence="2">The sequence shown here is derived from an EMBL/GenBank/DDBJ whole genome shotgun (WGS) entry which is preliminary data.</text>
</comment>
<sequence length="147" mass="16966">MPDSIYIHNSHNVSNLVYHFVCPTKYRRIVITETVDESLKQICEGIELRYDWITFLEIGADKDHVHFLVQSTPDYSPTKIITTIKSITAKRIFAEHPEVKKQLWGGSFWSGGFFVSSVGRNVSEQAIKEYVKNQGKQDSYEQILLKL</sequence>
<dbReference type="Proteomes" id="UP001529275">
    <property type="component" value="Unassembled WGS sequence"/>
</dbReference>
<dbReference type="SMART" id="SM01321">
    <property type="entry name" value="Y1_Tnp"/>
    <property type="match status" value="1"/>
</dbReference>
<dbReference type="InterPro" id="IPR002686">
    <property type="entry name" value="Transposase_17"/>
</dbReference>
<dbReference type="NCBIfam" id="NF033573">
    <property type="entry name" value="transpos_IS200"/>
    <property type="match status" value="1"/>
</dbReference>
<dbReference type="InterPro" id="IPR036515">
    <property type="entry name" value="Transposase_17_sf"/>
</dbReference>
<keyword evidence="3" id="KW-1185">Reference proteome</keyword>
<dbReference type="Pfam" id="PF01797">
    <property type="entry name" value="Y1_Tnp"/>
    <property type="match status" value="1"/>
</dbReference>
<organism evidence="2 3">
    <name type="scientific">Massilimicrobiota timonensis</name>
    <dbReference type="NCBI Taxonomy" id="1776392"/>
    <lineage>
        <taxon>Bacteria</taxon>
        <taxon>Bacillati</taxon>
        <taxon>Bacillota</taxon>
        <taxon>Erysipelotrichia</taxon>
        <taxon>Erysipelotrichales</taxon>
        <taxon>Erysipelotrichaceae</taxon>
        <taxon>Massilimicrobiota</taxon>
    </lineage>
</organism>
<evidence type="ECO:0000313" key="3">
    <source>
        <dbReference type="Proteomes" id="UP001529275"/>
    </source>
</evidence>
<proteinExistence type="predicted"/>